<dbReference type="AlphaFoldDB" id="A0A0A8YL67"/>
<sequence>MLFATLKLYILLFIHQYVKYMIWTFYHSYSARSRGTS</sequence>
<proteinExistence type="predicted"/>
<name>A0A0A8YL67_ARUDO</name>
<reference evidence="1" key="1">
    <citation type="submission" date="2014-09" db="EMBL/GenBank/DDBJ databases">
        <authorList>
            <person name="Magalhaes I.L.F."/>
            <person name="Oliveira U."/>
            <person name="Santos F.R."/>
            <person name="Vidigal T.H.D.A."/>
            <person name="Brescovit A.D."/>
            <person name="Santos A.J."/>
        </authorList>
    </citation>
    <scope>NUCLEOTIDE SEQUENCE</scope>
    <source>
        <tissue evidence="1">Shoot tissue taken approximately 20 cm above the soil surface</tissue>
    </source>
</reference>
<accession>A0A0A8YL67</accession>
<organism evidence="1">
    <name type="scientific">Arundo donax</name>
    <name type="common">Giant reed</name>
    <name type="synonym">Donax arundinaceus</name>
    <dbReference type="NCBI Taxonomy" id="35708"/>
    <lineage>
        <taxon>Eukaryota</taxon>
        <taxon>Viridiplantae</taxon>
        <taxon>Streptophyta</taxon>
        <taxon>Embryophyta</taxon>
        <taxon>Tracheophyta</taxon>
        <taxon>Spermatophyta</taxon>
        <taxon>Magnoliopsida</taxon>
        <taxon>Liliopsida</taxon>
        <taxon>Poales</taxon>
        <taxon>Poaceae</taxon>
        <taxon>PACMAD clade</taxon>
        <taxon>Arundinoideae</taxon>
        <taxon>Arundineae</taxon>
        <taxon>Arundo</taxon>
    </lineage>
</organism>
<reference evidence="1" key="2">
    <citation type="journal article" date="2015" name="Data Brief">
        <title>Shoot transcriptome of the giant reed, Arundo donax.</title>
        <authorList>
            <person name="Barrero R.A."/>
            <person name="Guerrero F.D."/>
            <person name="Moolhuijzen P."/>
            <person name="Goolsby J.A."/>
            <person name="Tidwell J."/>
            <person name="Bellgard S.E."/>
            <person name="Bellgard M.I."/>
        </authorList>
    </citation>
    <scope>NUCLEOTIDE SEQUENCE</scope>
    <source>
        <tissue evidence="1">Shoot tissue taken approximately 20 cm above the soil surface</tissue>
    </source>
</reference>
<dbReference type="EMBL" id="GBRH01270659">
    <property type="protein sequence ID" value="JAD27236.1"/>
    <property type="molecule type" value="Transcribed_RNA"/>
</dbReference>
<protein>
    <submittedName>
        <fullName evidence="1">Uncharacterized protein</fullName>
    </submittedName>
</protein>
<evidence type="ECO:0000313" key="1">
    <source>
        <dbReference type="EMBL" id="JAD27236.1"/>
    </source>
</evidence>